<evidence type="ECO:0000313" key="5">
    <source>
        <dbReference type="Proteomes" id="UP000235145"/>
    </source>
</evidence>
<protein>
    <recommendedName>
        <fullName evidence="3">Integrase catalytic domain-containing protein</fullName>
    </recommendedName>
</protein>
<evidence type="ECO:0000313" key="4">
    <source>
        <dbReference type="EMBL" id="KAJ0198868.1"/>
    </source>
</evidence>
<evidence type="ECO:0000256" key="2">
    <source>
        <dbReference type="SAM" id="MobiDB-lite"/>
    </source>
</evidence>
<dbReference type="Pfam" id="PF25597">
    <property type="entry name" value="SH3_retrovirus"/>
    <property type="match status" value="1"/>
</dbReference>
<reference evidence="4 5" key="1">
    <citation type="journal article" date="2017" name="Nat. Commun.">
        <title>Genome assembly with in vitro proximity ligation data and whole-genome triplication in lettuce.</title>
        <authorList>
            <person name="Reyes-Chin-Wo S."/>
            <person name="Wang Z."/>
            <person name="Yang X."/>
            <person name="Kozik A."/>
            <person name="Arikit S."/>
            <person name="Song C."/>
            <person name="Xia L."/>
            <person name="Froenicke L."/>
            <person name="Lavelle D.O."/>
            <person name="Truco M.J."/>
            <person name="Xia R."/>
            <person name="Zhu S."/>
            <person name="Xu C."/>
            <person name="Xu H."/>
            <person name="Xu X."/>
            <person name="Cox K."/>
            <person name="Korf I."/>
            <person name="Meyers B.C."/>
            <person name="Michelmore R.W."/>
        </authorList>
    </citation>
    <scope>NUCLEOTIDE SEQUENCE [LARGE SCALE GENOMIC DNA]</scope>
    <source>
        <strain evidence="5">cv. Salinas</strain>
        <tissue evidence="4">Seedlings</tissue>
    </source>
</reference>
<keyword evidence="5" id="KW-1185">Reference proteome</keyword>
<proteinExistence type="predicted"/>
<name>A0A9R1V3X8_LACSA</name>
<gene>
    <name evidence="4" type="ORF">LSAT_V11C600327230</name>
</gene>
<dbReference type="InterPro" id="IPR054722">
    <property type="entry name" value="PolX-like_BBD"/>
</dbReference>
<evidence type="ECO:0000259" key="3">
    <source>
        <dbReference type="PROSITE" id="PS50994"/>
    </source>
</evidence>
<organism evidence="4 5">
    <name type="scientific">Lactuca sativa</name>
    <name type="common">Garden lettuce</name>
    <dbReference type="NCBI Taxonomy" id="4236"/>
    <lineage>
        <taxon>Eukaryota</taxon>
        <taxon>Viridiplantae</taxon>
        <taxon>Streptophyta</taxon>
        <taxon>Embryophyta</taxon>
        <taxon>Tracheophyta</taxon>
        <taxon>Spermatophyta</taxon>
        <taxon>Magnoliopsida</taxon>
        <taxon>eudicotyledons</taxon>
        <taxon>Gunneridae</taxon>
        <taxon>Pentapetalae</taxon>
        <taxon>asterids</taxon>
        <taxon>campanulids</taxon>
        <taxon>Asterales</taxon>
        <taxon>Asteraceae</taxon>
        <taxon>Cichorioideae</taxon>
        <taxon>Cichorieae</taxon>
        <taxon>Lactucinae</taxon>
        <taxon>Lactuca</taxon>
    </lineage>
</organism>
<dbReference type="PANTHER" id="PTHR42648">
    <property type="entry name" value="TRANSPOSASE, PUTATIVE-RELATED"/>
    <property type="match status" value="1"/>
</dbReference>
<dbReference type="AlphaFoldDB" id="A0A9R1V3X8"/>
<dbReference type="PROSITE" id="PS50994">
    <property type="entry name" value="INTEGRASE"/>
    <property type="match status" value="1"/>
</dbReference>
<dbReference type="Gene3D" id="3.30.420.10">
    <property type="entry name" value="Ribonuclease H-like superfamily/Ribonuclease H"/>
    <property type="match status" value="1"/>
</dbReference>
<dbReference type="InterPro" id="IPR012337">
    <property type="entry name" value="RNaseH-like_sf"/>
</dbReference>
<dbReference type="GO" id="GO:0003676">
    <property type="term" value="F:nucleic acid binding"/>
    <property type="evidence" value="ECO:0007669"/>
    <property type="project" value="InterPro"/>
</dbReference>
<dbReference type="GO" id="GO:0015074">
    <property type="term" value="P:DNA integration"/>
    <property type="evidence" value="ECO:0007669"/>
    <property type="project" value="InterPro"/>
</dbReference>
<dbReference type="InterPro" id="IPR001584">
    <property type="entry name" value="Integrase_cat-core"/>
</dbReference>
<dbReference type="EMBL" id="NBSK02000006">
    <property type="protein sequence ID" value="KAJ0198868.1"/>
    <property type="molecule type" value="Genomic_DNA"/>
</dbReference>
<dbReference type="InterPro" id="IPR039537">
    <property type="entry name" value="Retrotran_Ty1/copia-like"/>
</dbReference>
<sequence length="735" mass="82666">MLWDALAVTYSSGRDKLQTFNLHVKANDIKQNDNTLEEFWITLQGVWGEIDRIDPNPMKCPDDIKTYARIRSEQKLFQFLNSLNQKYESIKREILRLEPLPSAEAAYATIRKEAAHQNILGTTNHTQGIAAGMVATETRGMGLVTKGVITVACQKHTKEQCFGLVGYPEWWVDGHKKSTKGLGPEKGRAPTTYKNIDRKTATEFGGVAATRIDEEVEGFSMETGTWSFENHKKNLDINGCAIVAQNYKIKHESSWIFDCGATDTMTYDLSDFVVSTKPTKSYFQTANGEKMNVKNGGKIEISPTLNLSNCLYAPALSHKLLSISHVSKELNCSVLMQPTFCILQDIRTGAIIGRDTERQGLYYVDEIFRSDNGGEFVNSEMKSFFQTKGIIHQTTCPHTPEQNGVAERKNRILLEITRALLIESQTPKFFWPEALVTAAYLVNRLPTQILKSKTPLQTLTEYTKLPSVLTLEPRIFGCTVFVHIPEANRSKFDPYAERCVFVGYGITQKGYRCYNPKTRHMFTTMNYDFVETKYYYASQHSGQGVTECIDTLNWLRYYTSKEGRSHILQNETPLPTKPTNVSATQATAPDLIPEVSNTHPSHPDLSETLSTSGQSENGHEQENTLVEQAEEQEHVEEQEAVETPAEGYVLPPRSNRGVPPKRYSPEKESRGDRYPVANIAKGNLSKGAKAFVSSLYSNEIPTTTEQALKSKQLRDAMEEEMKALTKNNTCENVTT</sequence>
<dbReference type="InterPro" id="IPR057670">
    <property type="entry name" value="SH3_retrovirus"/>
</dbReference>
<feature type="domain" description="Integrase catalytic" evidence="3">
    <location>
        <begin position="366"/>
        <end position="463"/>
    </location>
</feature>
<dbReference type="GO" id="GO:0008233">
    <property type="term" value="F:peptidase activity"/>
    <property type="evidence" value="ECO:0007669"/>
    <property type="project" value="UniProtKB-KW"/>
</dbReference>
<comment type="caution">
    <text evidence="4">The sequence shown here is derived from an EMBL/GenBank/DDBJ whole genome shotgun (WGS) entry which is preliminary data.</text>
</comment>
<evidence type="ECO:0000256" key="1">
    <source>
        <dbReference type="ARBA" id="ARBA00022670"/>
    </source>
</evidence>
<dbReference type="PANTHER" id="PTHR42648:SF22">
    <property type="entry name" value="REVERSE TRANSCRIPTASE TY1_COPIA-TYPE DOMAIN-CONTAINING PROTEIN"/>
    <property type="match status" value="1"/>
</dbReference>
<accession>A0A9R1V3X8</accession>
<keyword evidence="1" id="KW-0645">Protease</keyword>
<keyword evidence="1" id="KW-0378">Hydrolase</keyword>
<dbReference type="GO" id="GO:0006508">
    <property type="term" value="P:proteolysis"/>
    <property type="evidence" value="ECO:0007669"/>
    <property type="project" value="UniProtKB-KW"/>
</dbReference>
<feature type="compositionally biased region" description="Polar residues" evidence="2">
    <location>
        <begin position="607"/>
        <end position="616"/>
    </location>
</feature>
<feature type="region of interest" description="Disordered" evidence="2">
    <location>
        <begin position="592"/>
        <end position="671"/>
    </location>
</feature>
<dbReference type="SUPFAM" id="SSF53098">
    <property type="entry name" value="Ribonuclease H-like"/>
    <property type="match status" value="1"/>
</dbReference>
<dbReference type="Pfam" id="PF22936">
    <property type="entry name" value="Pol_BBD"/>
    <property type="match status" value="1"/>
</dbReference>
<dbReference type="Proteomes" id="UP000235145">
    <property type="component" value="Unassembled WGS sequence"/>
</dbReference>
<dbReference type="InterPro" id="IPR036397">
    <property type="entry name" value="RNaseH_sf"/>
</dbReference>